<dbReference type="Gene3D" id="3.40.30.20">
    <property type="match status" value="1"/>
</dbReference>
<dbReference type="InterPro" id="IPR038220">
    <property type="entry name" value="PHOX_C_sf"/>
</dbReference>
<dbReference type="OrthoDB" id="1716816at2759"/>
<keyword evidence="4" id="KW-0560">Oxidoreductase</keyword>
<dbReference type="SUPFAM" id="SSF52833">
    <property type="entry name" value="Thioredoxin-like"/>
    <property type="match status" value="1"/>
</dbReference>
<dbReference type="GO" id="GO:0071949">
    <property type="term" value="F:FAD binding"/>
    <property type="evidence" value="ECO:0007669"/>
    <property type="project" value="InterPro"/>
</dbReference>
<dbReference type="Proteomes" id="UP000223968">
    <property type="component" value="Unassembled WGS sequence"/>
</dbReference>
<protein>
    <recommendedName>
        <fullName evidence="9">FAD-binding domain-containing protein</fullName>
    </recommendedName>
</protein>
<dbReference type="Gene3D" id="3.30.9.10">
    <property type="entry name" value="D-Amino Acid Oxidase, subunit A, domain 2"/>
    <property type="match status" value="1"/>
</dbReference>
<evidence type="ECO:0000313" key="8">
    <source>
        <dbReference type="Proteomes" id="UP000223968"/>
    </source>
</evidence>
<organism evidence="7 8">
    <name type="scientific">Helicocarpus griseus UAMH5409</name>
    <dbReference type="NCBI Taxonomy" id="1447875"/>
    <lineage>
        <taxon>Eukaryota</taxon>
        <taxon>Fungi</taxon>
        <taxon>Dikarya</taxon>
        <taxon>Ascomycota</taxon>
        <taxon>Pezizomycotina</taxon>
        <taxon>Eurotiomycetes</taxon>
        <taxon>Eurotiomycetidae</taxon>
        <taxon>Onygenales</taxon>
        <taxon>Ajellomycetaceae</taxon>
        <taxon>Helicocarpus</taxon>
    </lineage>
</organism>
<sequence length="592" mass="66217">MVKQVDVLICGSGSAGLCSAVWLARYGISYKILERRSGPLVNGQADGVQCRTVEVFDSFGIAESVLKEAYHVLEIAFWSANQGVKDNGIKRTHYAADKETGWSHQPHVILNQARMNDIMIDELRRLGREEIQYNSLVRGVEVDSVAANEPDAYAVKVFTTENGVEEVYQAKYVLGCDGAHSVVRKSLGFKMVGDSSDAVWGVMDVYPRTNFPDIRKKAVLNSAVGNLLIVPREGESMVRFYIELPHGTVVSDVTFETLKERACQIFKPYALEIAETAWWSAYSIGQRRADYFAKDYRVFLTGDACHTHSPKAGQGMNVSLQDGYNIGWKLGSILSGQASPDLLKTYVTERERTATDLIEFDRYFTQLFSSTYRQEHGVTADHFKEQFVKSGRYTAGQAIKYDESIIVSPGPDSKDLAANLDVGMRFPSTQVVRFSDARALQLVKALPADCRWYLVLFAGDIRDPAAAARLEKAATSLQDIVREFTPSSSDPDSLIDPVLVLSTERTKIEQEQMPDFFTPVTGRWKMKCLHKTYVDDESYNSGHGHAYEFYGVDASRGALVIVRPDHYVAKVTHLEDFDGVRQYFRGFLLPKA</sequence>
<name>A0A2B7Y1U6_9EURO</name>
<proteinExistence type="inferred from homology"/>
<keyword evidence="2" id="KW-0285">Flavoprotein</keyword>
<dbReference type="Gene3D" id="3.50.50.60">
    <property type="entry name" value="FAD/NAD(P)-binding domain"/>
    <property type="match status" value="1"/>
</dbReference>
<dbReference type="PANTHER" id="PTHR43004:SF10">
    <property type="entry name" value="2-MONOOXYGENASE, PUTATIVE (AFU_ORTHOLOGUE AFUA_6G11480)-RELATED"/>
    <property type="match status" value="1"/>
</dbReference>
<dbReference type="SUPFAM" id="SSF54373">
    <property type="entry name" value="FAD-linked reductases, C-terminal domain"/>
    <property type="match status" value="1"/>
</dbReference>
<keyword evidence="3" id="KW-0274">FAD</keyword>
<dbReference type="InterPro" id="IPR036249">
    <property type="entry name" value="Thioredoxin-like_sf"/>
</dbReference>
<evidence type="ECO:0008006" key="9">
    <source>
        <dbReference type="Google" id="ProtNLM"/>
    </source>
</evidence>
<feature type="domain" description="Phenol hydroxylase-like C-terminal dimerisation" evidence="6">
    <location>
        <begin position="399"/>
        <end position="591"/>
    </location>
</feature>
<dbReference type="InterPro" id="IPR036188">
    <property type="entry name" value="FAD/NAD-bd_sf"/>
</dbReference>
<evidence type="ECO:0000256" key="4">
    <source>
        <dbReference type="ARBA" id="ARBA00023002"/>
    </source>
</evidence>
<dbReference type="AlphaFoldDB" id="A0A2B7Y1U6"/>
<reference evidence="7 8" key="1">
    <citation type="submission" date="2017-10" db="EMBL/GenBank/DDBJ databases">
        <title>Comparative genomics in systemic dimorphic fungi from Ajellomycetaceae.</title>
        <authorList>
            <person name="Munoz J.F."/>
            <person name="Mcewen J.G."/>
            <person name="Clay O.K."/>
            <person name="Cuomo C.A."/>
        </authorList>
    </citation>
    <scope>NUCLEOTIDE SEQUENCE [LARGE SCALE GENOMIC DNA]</scope>
    <source>
        <strain evidence="7 8">UAMH5409</strain>
    </source>
</reference>
<evidence type="ECO:0000259" key="5">
    <source>
        <dbReference type="Pfam" id="PF01494"/>
    </source>
</evidence>
<dbReference type="STRING" id="1447875.A0A2B7Y1U6"/>
<dbReference type="SUPFAM" id="SSF51905">
    <property type="entry name" value="FAD/NAD(P)-binding domain"/>
    <property type="match status" value="1"/>
</dbReference>
<gene>
    <name evidence="7" type="ORF">AJ79_02794</name>
</gene>
<comment type="caution">
    <text evidence="7">The sequence shown here is derived from an EMBL/GenBank/DDBJ whole genome shotgun (WGS) entry which is preliminary data.</text>
</comment>
<feature type="domain" description="FAD-binding" evidence="5">
    <location>
        <begin position="5"/>
        <end position="360"/>
    </location>
</feature>
<evidence type="ECO:0000313" key="7">
    <source>
        <dbReference type="EMBL" id="PGH14778.1"/>
    </source>
</evidence>
<accession>A0A2B7Y1U6</accession>
<dbReference type="PRINTS" id="PR00420">
    <property type="entry name" value="RNGMNOXGNASE"/>
</dbReference>
<dbReference type="EMBL" id="PDNB01000031">
    <property type="protein sequence ID" value="PGH14778.1"/>
    <property type="molecule type" value="Genomic_DNA"/>
</dbReference>
<keyword evidence="8" id="KW-1185">Reference proteome</keyword>
<evidence type="ECO:0000256" key="3">
    <source>
        <dbReference type="ARBA" id="ARBA00022827"/>
    </source>
</evidence>
<dbReference type="Pfam" id="PF01494">
    <property type="entry name" value="FAD_binding_3"/>
    <property type="match status" value="1"/>
</dbReference>
<evidence type="ECO:0000256" key="2">
    <source>
        <dbReference type="ARBA" id="ARBA00022630"/>
    </source>
</evidence>
<evidence type="ECO:0000256" key="1">
    <source>
        <dbReference type="ARBA" id="ARBA00007801"/>
    </source>
</evidence>
<comment type="similarity">
    <text evidence="1">Belongs to the PheA/TfdB FAD monooxygenase family.</text>
</comment>
<dbReference type="CDD" id="cd02979">
    <property type="entry name" value="PHOX_C"/>
    <property type="match status" value="1"/>
</dbReference>
<dbReference type="NCBIfam" id="NF006144">
    <property type="entry name" value="PRK08294.1"/>
    <property type="match status" value="1"/>
</dbReference>
<dbReference type="Pfam" id="PF07976">
    <property type="entry name" value="Phe_hydrox_dim"/>
    <property type="match status" value="1"/>
</dbReference>
<dbReference type="InterPro" id="IPR002938">
    <property type="entry name" value="FAD-bd"/>
</dbReference>
<dbReference type="GO" id="GO:0016709">
    <property type="term" value="F:oxidoreductase activity, acting on paired donors, with incorporation or reduction of molecular oxygen, NAD(P)H as one donor, and incorporation of one atom of oxygen"/>
    <property type="evidence" value="ECO:0007669"/>
    <property type="project" value="UniProtKB-ARBA"/>
</dbReference>
<dbReference type="PANTHER" id="PTHR43004">
    <property type="entry name" value="TRK SYSTEM POTASSIUM UPTAKE PROTEIN"/>
    <property type="match status" value="1"/>
</dbReference>
<dbReference type="InterPro" id="IPR012941">
    <property type="entry name" value="Phe_hydrox_C_dim_dom"/>
</dbReference>
<dbReference type="InterPro" id="IPR050641">
    <property type="entry name" value="RIFMO-like"/>
</dbReference>
<evidence type="ECO:0000259" key="6">
    <source>
        <dbReference type="Pfam" id="PF07976"/>
    </source>
</evidence>